<dbReference type="Pfam" id="PF22548">
    <property type="entry name" value="AEP-TOTE"/>
    <property type="match status" value="1"/>
</dbReference>
<organism evidence="3 4">
    <name type="scientific">Rhodovibrio sodomensis</name>
    <dbReference type="NCBI Taxonomy" id="1088"/>
    <lineage>
        <taxon>Bacteria</taxon>
        <taxon>Pseudomonadati</taxon>
        <taxon>Pseudomonadota</taxon>
        <taxon>Alphaproteobacteria</taxon>
        <taxon>Rhodospirillales</taxon>
        <taxon>Rhodovibrionaceae</taxon>
        <taxon>Rhodovibrio</taxon>
    </lineage>
</organism>
<feature type="compositionally biased region" description="Basic and acidic residues" evidence="1">
    <location>
        <begin position="1"/>
        <end position="10"/>
    </location>
</feature>
<dbReference type="PROSITE" id="PS51192">
    <property type="entry name" value="HELICASE_ATP_BIND_1"/>
    <property type="match status" value="1"/>
</dbReference>
<accession>A0ABS1DM82</accession>
<gene>
    <name evidence="3" type="ORF">CKO28_21465</name>
</gene>
<proteinExistence type="predicted"/>
<dbReference type="InterPro" id="IPR006935">
    <property type="entry name" value="Helicase/UvrB_N"/>
</dbReference>
<evidence type="ECO:0000313" key="4">
    <source>
        <dbReference type="Proteomes" id="UP001296873"/>
    </source>
</evidence>
<dbReference type="InterPro" id="IPR050742">
    <property type="entry name" value="Helicase_Restrict-Modif_Enz"/>
</dbReference>
<evidence type="ECO:0000313" key="3">
    <source>
        <dbReference type="EMBL" id="MBK1670593.1"/>
    </source>
</evidence>
<feature type="region of interest" description="Disordered" evidence="1">
    <location>
        <begin position="330"/>
        <end position="370"/>
    </location>
</feature>
<dbReference type="CDD" id="cd18785">
    <property type="entry name" value="SF2_C"/>
    <property type="match status" value="1"/>
</dbReference>
<dbReference type="Gene3D" id="3.40.50.300">
    <property type="entry name" value="P-loop containing nucleotide triphosphate hydrolases"/>
    <property type="match status" value="2"/>
</dbReference>
<keyword evidence="3" id="KW-0540">Nuclease</keyword>
<dbReference type="InterPro" id="IPR027417">
    <property type="entry name" value="P-loop_NTPase"/>
</dbReference>
<reference evidence="3 4" key="1">
    <citation type="journal article" date="2020" name="Microorganisms">
        <title>Osmotic Adaptation and Compatible Solute Biosynthesis of Phototrophic Bacteria as Revealed from Genome Analyses.</title>
        <authorList>
            <person name="Imhoff J.F."/>
            <person name="Rahn T."/>
            <person name="Kunzel S."/>
            <person name="Keller A."/>
            <person name="Neulinger S.C."/>
        </authorList>
    </citation>
    <scope>NUCLEOTIDE SEQUENCE [LARGE SCALE GENOMIC DNA]</scope>
    <source>
        <strain evidence="3 4">DSM 9895</strain>
    </source>
</reference>
<dbReference type="EMBL" id="NRRL01000102">
    <property type="protein sequence ID" value="MBK1670593.1"/>
    <property type="molecule type" value="Genomic_DNA"/>
</dbReference>
<dbReference type="Proteomes" id="UP001296873">
    <property type="component" value="Unassembled WGS sequence"/>
</dbReference>
<dbReference type="SUPFAM" id="SSF52540">
    <property type="entry name" value="P-loop containing nucleoside triphosphate hydrolases"/>
    <property type="match status" value="2"/>
</dbReference>
<keyword evidence="3" id="KW-0255">Endonuclease</keyword>
<dbReference type="InterPro" id="IPR014001">
    <property type="entry name" value="Helicase_ATP-bd"/>
</dbReference>
<comment type="caution">
    <text evidence="3">The sequence shown here is derived from an EMBL/GenBank/DDBJ whole genome shotgun (WGS) entry which is preliminary data.</text>
</comment>
<name>A0ABS1DM82_9PROT</name>
<feature type="domain" description="Helicase ATP-binding" evidence="2">
    <location>
        <begin position="486"/>
        <end position="636"/>
    </location>
</feature>
<dbReference type="SMART" id="SM00487">
    <property type="entry name" value="DEXDc"/>
    <property type="match status" value="1"/>
</dbReference>
<feature type="region of interest" description="Disordered" evidence="1">
    <location>
        <begin position="61"/>
        <end position="86"/>
    </location>
</feature>
<dbReference type="CDD" id="cd17926">
    <property type="entry name" value="DEXHc_RE"/>
    <property type="match status" value="1"/>
</dbReference>
<evidence type="ECO:0000259" key="2">
    <source>
        <dbReference type="PROSITE" id="PS51192"/>
    </source>
</evidence>
<dbReference type="PANTHER" id="PTHR47396:SF1">
    <property type="entry name" value="ATP-DEPENDENT HELICASE IRC3-RELATED"/>
    <property type="match status" value="1"/>
</dbReference>
<dbReference type="GO" id="GO:0004519">
    <property type="term" value="F:endonuclease activity"/>
    <property type="evidence" value="ECO:0007669"/>
    <property type="project" value="UniProtKB-KW"/>
</dbReference>
<dbReference type="PANTHER" id="PTHR47396">
    <property type="entry name" value="TYPE I RESTRICTION ENZYME ECOKI R PROTEIN"/>
    <property type="match status" value="1"/>
</dbReference>
<evidence type="ECO:0000256" key="1">
    <source>
        <dbReference type="SAM" id="MobiDB-lite"/>
    </source>
</evidence>
<keyword evidence="3" id="KW-0378">Hydrolase</keyword>
<dbReference type="Pfam" id="PF04851">
    <property type="entry name" value="ResIII"/>
    <property type="match status" value="1"/>
</dbReference>
<feature type="region of interest" description="Disordered" evidence="1">
    <location>
        <begin position="1"/>
        <end position="45"/>
    </location>
</feature>
<sequence length="846" mass="91764">MVDETDDRHGFGRHSGTEASNGPGRLPARGKTGPGGEARDLRRRLAELDRERAALVTRLAELEQAPPEDGPGDSMPVGDAEGAVTRTSPPAAKIALFRELFRGRPDVFPARWENPRSGKAGYAPVCRNEWVPSVCGKPRVKCGACPNQAFVAVTDTVIRDHLLGRRETDGAAFTAGVYPMLADDTCWFVAIDFDKGAWMRDVAALRETARCLGVPVAVERSRSGNGAHVWIFFSEAVPARRARRLASLLVSETQERRPDIGFGSYDRFFPSQDTVPTGGFGNLIALPLQRAPRAADNSVFVDASFRAYQDQWAHLSGLRRLSREEVDQFVASGPDDGDVPGVRAPARDPDDPEPWSAPPSGRTKDPPIAEPVPEDVELVLGNQVYIDRTALPPALVARLARLAAFQNPAFHAAQAMRLSTHGKPRVIACGELFADHLALPRGCLDEARALLDRHGVAVRVRDARTHGTVLDVAFQGRLTAEQEAAVAALRPFDTGVLAATTAFGKTVVAAHLIAERQTNTLVLVHRRHLLQQWVDRLGTFLGVGPEAIGVIGGGKRRPTGRLDVAVIQSLNRKGVVDDLVANYGQIVVDECHHVSAVRFEAVAQAAKARYVLGLSATVTRKDGHHPIVLMQCGPVRHRVDARRQARDRPFGHRVVSRHTDFVYPRGDGAAEPRITDLYAAIAADAARNALIAGDVRAAVEAGRVPVVMTERREHADRLAALLMPHVPRVVRLRAGLPAAELRAARLALADDDAAVGRVLVATGRYLGEGFDNARLDTLFLAMPISWRGTLAQYAGRLHRLHAAKREVVIYDYVDASAPVFARMAERRHAGYRGLGYTIASGTPLGV</sequence>
<keyword evidence="4" id="KW-1185">Reference proteome</keyword>
<dbReference type="InterPro" id="IPR054347">
    <property type="entry name" value="TOTE_primase"/>
</dbReference>
<protein>
    <submittedName>
        <fullName evidence="3">Restriction endonuclease subunit R</fullName>
    </submittedName>
</protein>